<organism evidence="4 5">
    <name type="scientific">Desulfomicrobium orale DSM 12838</name>
    <dbReference type="NCBI Taxonomy" id="888061"/>
    <lineage>
        <taxon>Bacteria</taxon>
        <taxon>Pseudomonadati</taxon>
        <taxon>Thermodesulfobacteriota</taxon>
        <taxon>Desulfovibrionia</taxon>
        <taxon>Desulfovibrionales</taxon>
        <taxon>Desulfomicrobiaceae</taxon>
        <taxon>Desulfomicrobium</taxon>
    </lineage>
</organism>
<dbReference type="SMART" id="SM00448">
    <property type="entry name" value="REC"/>
    <property type="match status" value="1"/>
</dbReference>
<dbReference type="STRING" id="888061.AXF15_12510"/>
<reference evidence="5" key="1">
    <citation type="submission" date="2016-02" db="EMBL/GenBank/DDBJ databases">
        <authorList>
            <person name="Holder M.E."/>
            <person name="Ajami N.J."/>
            <person name="Petrosino J.F."/>
        </authorList>
    </citation>
    <scope>NUCLEOTIDE SEQUENCE [LARGE SCALE GENOMIC DNA]</scope>
    <source>
        <strain evidence="5">DSM 12838</strain>
    </source>
</reference>
<dbReference type="RefSeq" id="WP_066608992.1">
    <property type="nucleotide sequence ID" value="NZ_CP014230.1"/>
</dbReference>
<dbReference type="InterPro" id="IPR011006">
    <property type="entry name" value="CheY-like_superfamily"/>
</dbReference>
<dbReference type="InterPro" id="IPR050595">
    <property type="entry name" value="Bact_response_regulator"/>
</dbReference>
<protein>
    <submittedName>
        <fullName evidence="4">Response regulator</fullName>
    </submittedName>
</protein>
<dbReference type="PANTHER" id="PTHR44591:SF3">
    <property type="entry name" value="RESPONSE REGULATORY DOMAIN-CONTAINING PROTEIN"/>
    <property type="match status" value="1"/>
</dbReference>
<evidence type="ECO:0000259" key="3">
    <source>
        <dbReference type="PROSITE" id="PS50110"/>
    </source>
</evidence>
<dbReference type="PROSITE" id="PS50110">
    <property type="entry name" value="RESPONSE_REGULATORY"/>
    <property type="match status" value="1"/>
</dbReference>
<feature type="domain" description="Response regulatory" evidence="3">
    <location>
        <begin position="3"/>
        <end position="117"/>
    </location>
</feature>
<evidence type="ECO:0000313" key="5">
    <source>
        <dbReference type="Proteomes" id="UP000063964"/>
    </source>
</evidence>
<gene>
    <name evidence="4" type="ORF">AXF15_12510</name>
</gene>
<dbReference type="GO" id="GO:0000160">
    <property type="term" value="P:phosphorelay signal transduction system"/>
    <property type="evidence" value="ECO:0007669"/>
    <property type="project" value="InterPro"/>
</dbReference>
<dbReference type="Proteomes" id="UP000063964">
    <property type="component" value="Chromosome"/>
</dbReference>
<evidence type="ECO:0000256" key="2">
    <source>
        <dbReference type="PROSITE-ProRule" id="PRU00169"/>
    </source>
</evidence>
<proteinExistence type="predicted"/>
<accession>A0A0X8JSL9</accession>
<dbReference type="OrthoDB" id="9808843at2"/>
<dbReference type="CDD" id="cd00156">
    <property type="entry name" value="REC"/>
    <property type="match status" value="1"/>
</dbReference>
<dbReference type="KEGG" id="doa:AXF15_12510"/>
<keyword evidence="1 2" id="KW-0597">Phosphoprotein</keyword>
<evidence type="ECO:0000256" key="1">
    <source>
        <dbReference type="ARBA" id="ARBA00022553"/>
    </source>
</evidence>
<dbReference type="EMBL" id="CP014230">
    <property type="protein sequence ID" value="AMD94121.1"/>
    <property type="molecule type" value="Genomic_DNA"/>
</dbReference>
<dbReference type="Pfam" id="PF00072">
    <property type="entry name" value="Response_reg"/>
    <property type="match status" value="1"/>
</dbReference>
<dbReference type="SUPFAM" id="SSF52172">
    <property type="entry name" value="CheY-like"/>
    <property type="match status" value="1"/>
</dbReference>
<feature type="modified residue" description="4-aspartylphosphate" evidence="2">
    <location>
        <position position="52"/>
    </location>
</feature>
<dbReference type="InterPro" id="IPR001789">
    <property type="entry name" value="Sig_transdc_resp-reg_receiver"/>
</dbReference>
<dbReference type="PANTHER" id="PTHR44591">
    <property type="entry name" value="STRESS RESPONSE REGULATOR PROTEIN 1"/>
    <property type="match status" value="1"/>
</dbReference>
<dbReference type="Gene3D" id="3.40.50.2300">
    <property type="match status" value="1"/>
</dbReference>
<name>A0A0X8JSL9_9BACT</name>
<sequence>MADIIVLDDVSDAGVLIKRILERQGHKVQVFTGEESAIRHVAKKHVDLAILDMKLEKMTGIEVLSRMKQARPELKAIMLTGYPSLETARDSLQLGASAYCVKPIDKEELEMKTAEVLRENAS</sequence>
<dbReference type="AlphaFoldDB" id="A0A0X8JSL9"/>
<keyword evidence="5" id="KW-1185">Reference proteome</keyword>
<evidence type="ECO:0000313" key="4">
    <source>
        <dbReference type="EMBL" id="AMD94121.1"/>
    </source>
</evidence>